<reference evidence="3" key="1">
    <citation type="submission" date="2016-04" db="UniProtKB">
        <authorList>
            <consortium name="WormBaseParasite"/>
        </authorList>
    </citation>
    <scope>IDENTIFICATION</scope>
</reference>
<name>A0A0R3S1J6_9BILA</name>
<sequence>MQEIVYLLDEIFVKFSNFPIPCTSHLQTTKKNLMLNLERDEDFAMSSKYSIFTLSYFFLLFSIVLLIIDIWELITKSAVLFNLKKFDLKNNRRFPRANSCYYQSLHNNCFHLMLYACMLSCMIIIYLMLIVLIIFISQELMKIVEINHQ</sequence>
<keyword evidence="1" id="KW-0472">Membrane</keyword>
<evidence type="ECO:0000256" key="1">
    <source>
        <dbReference type="SAM" id="Phobius"/>
    </source>
</evidence>
<dbReference type="WBParaSite" id="EEL_0000854001-mRNA-1">
    <property type="protein sequence ID" value="EEL_0000854001-mRNA-1"/>
    <property type="gene ID" value="EEL_0000854001"/>
</dbReference>
<dbReference type="Proteomes" id="UP000050640">
    <property type="component" value="Unplaced"/>
</dbReference>
<keyword evidence="1" id="KW-1133">Transmembrane helix</keyword>
<dbReference type="STRING" id="1147741.A0A0R3S1J6"/>
<feature type="transmembrane region" description="Helical" evidence="1">
    <location>
        <begin position="112"/>
        <end position="136"/>
    </location>
</feature>
<proteinExistence type="predicted"/>
<accession>A0A0R3S1J6</accession>
<keyword evidence="2" id="KW-1185">Reference proteome</keyword>
<organism evidence="2 3">
    <name type="scientific">Elaeophora elaphi</name>
    <dbReference type="NCBI Taxonomy" id="1147741"/>
    <lineage>
        <taxon>Eukaryota</taxon>
        <taxon>Metazoa</taxon>
        <taxon>Ecdysozoa</taxon>
        <taxon>Nematoda</taxon>
        <taxon>Chromadorea</taxon>
        <taxon>Rhabditida</taxon>
        <taxon>Spirurina</taxon>
        <taxon>Spiruromorpha</taxon>
        <taxon>Filarioidea</taxon>
        <taxon>Onchocercidae</taxon>
        <taxon>Elaeophora</taxon>
    </lineage>
</organism>
<evidence type="ECO:0000313" key="2">
    <source>
        <dbReference type="Proteomes" id="UP000050640"/>
    </source>
</evidence>
<evidence type="ECO:0000313" key="3">
    <source>
        <dbReference type="WBParaSite" id="EEL_0000854001-mRNA-1"/>
    </source>
</evidence>
<keyword evidence="1" id="KW-0812">Transmembrane</keyword>
<feature type="transmembrane region" description="Helical" evidence="1">
    <location>
        <begin position="49"/>
        <end position="71"/>
    </location>
</feature>
<protein>
    <submittedName>
        <fullName evidence="3">Uncharacterized protein</fullName>
    </submittedName>
</protein>
<dbReference type="AlphaFoldDB" id="A0A0R3S1J6"/>